<evidence type="ECO:0000256" key="3">
    <source>
        <dbReference type="ARBA" id="ARBA00022490"/>
    </source>
</evidence>
<organism evidence="5 6">
    <name type="scientific">Saccharopolyspora hordei</name>
    <dbReference type="NCBI Taxonomy" id="1838"/>
    <lineage>
        <taxon>Bacteria</taxon>
        <taxon>Bacillati</taxon>
        <taxon>Actinomycetota</taxon>
        <taxon>Actinomycetes</taxon>
        <taxon>Pseudonocardiales</taxon>
        <taxon>Pseudonocardiaceae</taxon>
        <taxon>Saccharopolyspora</taxon>
    </lineage>
</organism>
<keyword evidence="4" id="KW-0143">Chaperone</keyword>
<protein>
    <recommendedName>
        <fullName evidence="7">ESX secretion-associated protein EspG</fullName>
    </recommendedName>
</protein>
<comment type="subcellular location">
    <subcellularLocation>
        <location evidence="1">Cytoplasm</location>
    </subcellularLocation>
</comment>
<dbReference type="EMBL" id="JACCFJ010000001">
    <property type="protein sequence ID" value="NYI82565.1"/>
    <property type="molecule type" value="Genomic_DNA"/>
</dbReference>
<evidence type="ECO:0000313" key="6">
    <source>
        <dbReference type="Proteomes" id="UP000587002"/>
    </source>
</evidence>
<dbReference type="Pfam" id="PF14011">
    <property type="entry name" value="ESX-1_EspG"/>
    <property type="match status" value="1"/>
</dbReference>
<evidence type="ECO:0000256" key="1">
    <source>
        <dbReference type="ARBA" id="ARBA00004496"/>
    </source>
</evidence>
<dbReference type="RefSeq" id="WP_179718449.1">
    <property type="nucleotide sequence ID" value="NZ_BAABFH010000001.1"/>
</dbReference>
<gene>
    <name evidence="5" type="ORF">HNR68_001195</name>
</gene>
<accession>A0A853AEJ5</accession>
<evidence type="ECO:0000313" key="5">
    <source>
        <dbReference type="EMBL" id="NYI82565.1"/>
    </source>
</evidence>
<evidence type="ECO:0000256" key="4">
    <source>
        <dbReference type="ARBA" id="ARBA00023186"/>
    </source>
</evidence>
<dbReference type="InterPro" id="IPR025734">
    <property type="entry name" value="EspG"/>
</dbReference>
<comment type="similarity">
    <text evidence="2">Belongs to the EspG family.</text>
</comment>
<sequence length="274" mass="29982">MSERWLLPPLWFDLCWELGGFDEYPFPIAVRSHGATLEERAVLRQRAMPEMQAAGLLNGNGLAPRFAQVLAQLAKPGLWVEGIWLPDATTESPVRLMSVATEEGALLLVQDSGESQSYGGDLRISVHPRTSVVAAALQGMPPAPPGKRPRLAVPCADLAEEQKSAPDENFEEMDMMQSATPARAGKSPADTLRAALDEQHVRDGQLVVNMRDQYGRTRRSQVLKWFDASEPDGRYGLTQQQRPGVGPELVLAPLTPQDLGRALENRVAEVRSAA</sequence>
<keyword evidence="6" id="KW-1185">Reference proteome</keyword>
<reference evidence="5 6" key="1">
    <citation type="submission" date="2020-07" db="EMBL/GenBank/DDBJ databases">
        <title>Sequencing the genomes of 1000 actinobacteria strains.</title>
        <authorList>
            <person name="Klenk H.-P."/>
        </authorList>
    </citation>
    <scope>NUCLEOTIDE SEQUENCE [LARGE SCALE GENOMIC DNA]</scope>
    <source>
        <strain evidence="5 6">DSM 44065</strain>
    </source>
</reference>
<evidence type="ECO:0008006" key="7">
    <source>
        <dbReference type="Google" id="ProtNLM"/>
    </source>
</evidence>
<name>A0A853AEJ5_9PSEU</name>
<dbReference type="AlphaFoldDB" id="A0A853AEJ5"/>
<dbReference type="Proteomes" id="UP000587002">
    <property type="component" value="Unassembled WGS sequence"/>
</dbReference>
<comment type="caution">
    <text evidence="5">The sequence shown here is derived from an EMBL/GenBank/DDBJ whole genome shotgun (WGS) entry which is preliminary data.</text>
</comment>
<keyword evidence="3" id="KW-0963">Cytoplasm</keyword>
<proteinExistence type="inferred from homology"/>
<evidence type="ECO:0000256" key="2">
    <source>
        <dbReference type="ARBA" id="ARBA00006411"/>
    </source>
</evidence>